<protein>
    <recommendedName>
        <fullName evidence="7">30S ribosomal protein S17</fullName>
    </recommendedName>
</protein>
<dbReference type="SUPFAM" id="SSF50249">
    <property type="entry name" value="Nucleic acid-binding proteins"/>
    <property type="match status" value="1"/>
</dbReference>
<keyword evidence="5" id="KW-0687">Ribonucleoprotein</keyword>
<evidence type="ECO:0008006" key="7">
    <source>
        <dbReference type="Google" id="ProtNLM"/>
    </source>
</evidence>
<dbReference type="HAMAP" id="MF_01345_B">
    <property type="entry name" value="Ribosomal_uS17_B"/>
    <property type="match status" value="1"/>
</dbReference>
<dbReference type="NCBIfam" id="NF004123">
    <property type="entry name" value="PRK05610.1"/>
    <property type="match status" value="1"/>
</dbReference>
<dbReference type="GO" id="GO:0022627">
    <property type="term" value="C:cytosolic small ribosomal subunit"/>
    <property type="evidence" value="ECO:0007669"/>
    <property type="project" value="TreeGrafter"/>
</dbReference>
<dbReference type="GO" id="GO:0003735">
    <property type="term" value="F:structural constituent of ribosome"/>
    <property type="evidence" value="ECO:0007669"/>
    <property type="project" value="InterPro"/>
</dbReference>
<comment type="similarity">
    <text evidence="1">Belongs to the universal ribosomal protein uS17 family.</text>
</comment>
<dbReference type="Gene3D" id="2.40.50.140">
    <property type="entry name" value="Nucleic acid-binding proteins"/>
    <property type="match status" value="1"/>
</dbReference>
<dbReference type="AlphaFoldDB" id="A0A382Q8G6"/>
<evidence type="ECO:0000256" key="3">
    <source>
        <dbReference type="ARBA" id="ARBA00022884"/>
    </source>
</evidence>
<keyword evidence="3" id="KW-0694">RNA-binding</keyword>
<evidence type="ECO:0000256" key="2">
    <source>
        <dbReference type="ARBA" id="ARBA00022730"/>
    </source>
</evidence>
<dbReference type="InterPro" id="IPR012340">
    <property type="entry name" value="NA-bd_OB-fold"/>
</dbReference>
<dbReference type="InterPro" id="IPR019984">
    <property type="entry name" value="Ribosomal_uS17_bact/chlr"/>
</dbReference>
<dbReference type="GO" id="GO:0006412">
    <property type="term" value="P:translation"/>
    <property type="evidence" value="ECO:0007669"/>
    <property type="project" value="InterPro"/>
</dbReference>
<evidence type="ECO:0000256" key="4">
    <source>
        <dbReference type="ARBA" id="ARBA00022980"/>
    </source>
</evidence>
<dbReference type="EMBL" id="UINC01112348">
    <property type="protein sequence ID" value="SVC81225.1"/>
    <property type="molecule type" value="Genomic_DNA"/>
</dbReference>
<reference evidence="6" key="1">
    <citation type="submission" date="2018-05" db="EMBL/GenBank/DDBJ databases">
        <authorList>
            <person name="Lanie J.A."/>
            <person name="Ng W.-L."/>
            <person name="Kazmierczak K.M."/>
            <person name="Andrzejewski T.M."/>
            <person name="Davidsen T.M."/>
            <person name="Wayne K.J."/>
            <person name="Tettelin H."/>
            <person name="Glass J.I."/>
            <person name="Rusch D."/>
            <person name="Podicherti R."/>
            <person name="Tsui H.-C.T."/>
            <person name="Winkler M.E."/>
        </authorList>
    </citation>
    <scope>NUCLEOTIDE SEQUENCE</scope>
</reference>
<keyword evidence="4" id="KW-0689">Ribosomal protein</keyword>
<dbReference type="GO" id="GO:0019843">
    <property type="term" value="F:rRNA binding"/>
    <property type="evidence" value="ECO:0007669"/>
    <property type="project" value="UniProtKB-KW"/>
</dbReference>
<dbReference type="InterPro" id="IPR000266">
    <property type="entry name" value="Ribosomal_uS17"/>
</dbReference>
<organism evidence="6">
    <name type="scientific">marine metagenome</name>
    <dbReference type="NCBI Taxonomy" id="408172"/>
    <lineage>
        <taxon>unclassified sequences</taxon>
        <taxon>metagenomes</taxon>
        <taxon>ecological metagenomes</taxon>
    </lineage>
</organism>
<dbReference type="PRINTS" id="PR00973">
    <property type="entry name" value="RIBOSOMALS17"/>
</dbReference>
<gene>
    <name evidence="6" type="ORF">METZ01_LOCUS334079</name>
</gene>
<dbReference type="Pfam" id="PF00366">
    <property type="entry name" value="Ribosomal_S17"/>
    <property type="match status" value="1"/>
</dbReference>
<proteinExistence type="inferred from homology"/>
<dbReference type="PANTHER" id="PTHR10744">
    <property type="entry name" value="40S RIBOSOMAL PROTEIN S11 FAMILY MEMBER"/>
    <property type="match status" value="1"/>
</dbReference>
<dbReference type="PANTHER" id="PTHR10744:SF1">
    <property type="entry name" value="SMALL RIBOSOMAL SUBUNIT PROTEIN US17M"/>
    <property type="match status" value="1"/>
</dbReference>
<evidence type="ECO:0000313" key="6">
    <source>
        <dbReference type="EMBL" id="SVC81225.1"/>
    </source>
</evidence>
<accession>A0A382Q8G6</accession>
<keyword evidence="2" id="KW-0699">rRNA-binding</keyword>
<dbReference type="CDD" id="cd00364">
    <property type="entry name" value="Ribosomal_uS17"/>
    <property type="match status" value="1"/>
</dbReference>
<name>A0A382Q8G6_9ZZZZ</name>
<dbReference type="NCBIfam" id="TIGR03635">
    <property type="entry name" value="uS17_bact"/>
    <property type="match status" value="1"/>
</dbReference>
<sequence length="91" mass="10331">MNEKGTDQKTNRKIVGRVVSDKMDKTVSVAIERLVKHPVVGKYMRRTSKLLAHDENNECNIGDRVAISECRPVAKNKSWRVVEIVERALGQ</sequence>
<evidence type="ECO:0000256" key="5">
    <source>
        <dbReference type="ARBA" id="ARBA00023274"/>
    </source>
</evidence>
<evidence type="ECO:0000256" key="1">
    <source>
        <dbReference type="ARBA" id="ARBA00010254"/>
    </source>
</evidence>